<dbReference type="VEuPathDB" id="TriTrypDB:LtaPh_1608400"/>
<dbReference type="AlphaFoldDB" id="A0A640KCY9"/>
<reference evidence="2" key="1">
    <citation type="submission" date="2019-11" db="EMBL/GenBank/DDBJ databases">
        <title>Leishmania tarentolae CDS.</title>
        <authorList>
            <person name="Goto Y."/>
            <person name="Yamagishi J."/>
        </authorList>
    </citation>
    <scope>NUCLEOTIDE SEQUENCE [LARGE SCALE GENOMIC DNA]</scope>
    <source>
        <strain evidence="2">Parrot Tar II</strain>
    </source>
</reference>
<evidence type="ECO:0000256" key="1">
    <source>
        <dbReference type="SAM" id="MobiDB-lite"/>
    </source>
</evidence>
<sequence length="336" mass="36629">MPFYSKVLDNVAPGGALPLPLHRVELIQLFFTFYIPSAFLLRNAYAFFVYERACGWVGWCTYARGIRQEAPSPLPPHTHTNAKLRPRTLTSPPRLLPTTPPRLRRQLPEALETMPVINTPFFMELRPGEELKLAQEPSAALSTSSSAASAHTTNAFAKNEFHAMVSGVAFVEEEDVNDQDAAVSVSKPPHKHGVIRVILLAHVQSPPHQGSSTEHFSKTVTLASCNFSSDRSPNGDTSNTLSSACRGKMGESVSTLPCTATRVEGTVQFRSPLLFSSSGNIQSLSVVAEDMATTAGSSGSSGSVKRYQGSRRFGVRLHGVQRTFLTKEQVMMLAQR</sequence>
<proteinExistence type="predicted"/>
<dbReference type="EMBL" id="BLBS01000020">
    <property type="protein sequence ID" value="GET87443.1"/>
    <property type="molecule type" value="Genomic_DNA"/>
</dbReference>
<dbReference type="Proteomes" id="UP000419144">
    <property type="component" value="Unassembled WGS sequence"/>
</dbReference>
<accession>A0A640KCY9</accession>
<keyword evidence="3" id="KW-1185">Reference proteome</keyword>
<comment type="caution">
    <text evidence="2">The sequence shown here is derived from an EMBL/GenBank/DDBJ whole genome shotgun (WGS) entry which is preliminary data.</text>
</comment>
<evidence type="ECO:0000313" key="2">
    <source>
        <dbReference type="EMBL" id="GET87443.1"/>
    </source>
</evidence>
<organism evidence="2 3">
    <name type="scientific">Leishmania tarentolae</name>
    <name type="common">Sauroleishmania tarentolae</name>
    <dbReference type="NCBI Taxonomy" id="5689"/>
    <lineage>
        <taxon>Eukaryota</taxon>
        <taxon>Discoba</taxon>
        <taxon>Euglenozoa</taxon>
        <taxon>Kinetoplastea</taxon>
        <taxon>Metakinetoplastina</taxon>
        <taxon>Trypanosomatida</taxon>
        <taxon>Trypanosomatidae</taxon>
        <taxon>Leishmaniinae</taxon>
        <taxon>Leishmania</taxon>
        <taxon>lizard Leishmania</taxon>
    </lineage>
</organism>
<dbReference type="OrthoDB" id="273385at2759"/>
<feature type="region of interest" description="Disordered" evidence="1">
    <location>
        <begin position="70"/>
        <end position="101"/>
    </location>
</feature>
<gene>
    <name evidence="2" type="ORF">LtaPh_1608400</name>
</gene>
<protein>
    <submittedName>
        <fullName evidence="2">Uncharacterized protein</fullName>
    </submittedName>
</protein>
<name>A0A640KCY9_LEITA</name>
<evidence type="ECO:0000313" key="3">
    <source>
        <dbReference type="Proteomes" id="UP000419144"/>
    </source>
</evidence>